<dbReference type="AlphaFoldDB" id="A0A915DDS9"/>
<reference evidence="2" key="1">
    <citation type="submission" date="2022-11" db="UniProtKB">
        <authorList>
            <consortium name="WormBaseParasite"/>
        </authorList>
    </citation>
    <scope>IDENTIFICATION</scope>
</reference>
<dbReference type="WBParaSite" id="jg18548">
    <property type="protein sequence ID" value="jg18548"/>
    <property type="gene ID" value="jg18548"/>
</dbReference>
<sequence length="74" mass="8634">MTHQVYYRKCDKDAYSACRQQDSSLGAYQNLRVARHTLLCFDHGNTTEQDLRKSQESLQPHIRTLMKILRSSSC</sequence>
<evidence type="ECO:0000313" key="1">
    <source>
        <dbReference type="Proteomes" id="UP000887574"/>
    </source>
</evidence>
<name>A0A915DDS9_9BILA</name>
<protein>
    <submittedName>
        <fullName evidence="2">Uncharacterized protein</fullName>
    </submittedName>
</protein>
<proteinExistence type="predicted"/>
<evidence type="ECO:0000313" key="2">
    <source>
        <dbReference type="WBParaSite" id="jg18548"/>
    </source>
</evidence>
<dbReference type="Proteomes" id="UP000887574">
    <property type="component" value="Unplaced"/>
</dbReference>
<accession>A0A915DDS9</accession>
<keyword evidence="1" id="KW-1185">Reference proteome</keyword>
<organism evidence="1 2">
    <name type="scientific">Ditylenchus dipsaci</name>
    <dbReference type="NCBI Taxonomy" id="166011"/>
    <lineage>
        <taxon>Eukaryota</taxon>
        <taxon>Metazoa</taxon>
        <taxon>Ecdysozoa</taxon>
        <taxon>Nematoda</taxon>
        <taxon>Chromadorea</taxon>
        <taxon>Rhabditida</taxon>
        <taxon>Tylenchina</taxon>
        <taxon>Tylenchomorpha</taxon>
        <taxon>Sphaerularioidea</taxon>
        <taxon>Anguinidae</taxon>
        <taxon>Anguininae</taxon>
        <taxon>Ditylenchus</taxon>
    </lineage>
</organism>